<dbReference type="PANTHER" id="PTHR10738:SF0">
    <property type="entry name" value="PROTEIN ARGININE N-METHYLTRANSFERASE 5"/>
    <property type="match status" value="1"/>
</dbReference>
<dbReference type="InterPro" id="IPR025799">
    <property type="entry name" value="Arg_MeTrfase"/>
</dbReference>
<dbReference type="Pfam" id="PF05185">
    <property type="entry name" value="PRMT5"/>
    <property type="match status" value="1"/>
</dbReference>
<dbReference type="Gene3D" id="3.40.50.150">
    <property type="entry name" value="Vaccinia Virus protein VP39"/>
    <property type="match status" value="1"/>
</dbReference>
<dbReference type="GO" id="GO:0005829">
    <property type="term" value="C:cytosol"/>
    <property type="evidence" value="ECO:0007669"/>
    <property type="project" value="TreeGrafter"/>
</dbReference>
<organism evidence="3 4">
    <name type="scientific">Parascaris equorum</name>
    <name type="common">Equine roundworm</name>
    <dbReference type="NCBI Taxonomy" id="6256"/>
    <lineage>
        <taxon>Eukaryota</taxon>
        <taxon>Metazoa</taxon>
        <taxon>Ecdysozoa</taxon>
        <taxon>Nematoda</taxon>
        <taxon>Chromadorea</taxon>
        <taxon>Rhabditida</taxon>
        <taxon>Spirurina</taxon>
        <taxon>Ascaridomorpha</taxon>
        <taxon>Ascaridoidea</taxon>
        <taxon>Ascarididae</taxon>
        <taxon>Parascaris</taxon>
    </lineage>
</organism>
<evidence type="ECO:0000313" key="4">
    <source>
        <dbReference type="WBParaSite" id="PEQ_0001163801-mRNA-1"/>
    </source>
</evidence>
<protein>
    <submittedName>
        <fullName evidence="4">PRMT5 arginine-N-methyltransferase domain-containing protein</fullName>
    </submittedName>
</protein>
<dbReference type="PANTHER" id="PTHR10738">
    <property type="entry name" value="PROTEIN ARGININE N-METHYLTRANSFERASE 5"/>
    <property type="match status" value="1"/>
</dbReference>
<proteinExistence type="predicted"/>
<keyword evidence="3" id="KW-1185">Reference proteome</keyword>
<dbReference type="Proteomes" id="UP000887564">
    <property type="component" value="Unplaced"/>
</dbReference>
<accession>A0A914RZ83</accession>
<dbReference type="GO" id="GO:0006355">
    <property type="term" value="P:regulation of DNA-templated transcription"/>
    <property type="evidence" value="ECO:0007669"/>
    <property type="project" value="TreeGrafter"/>
</dbReference>
<dbReference type="GO" id="GO:0016274">
    <property type="term" value="F:protein-arginine N-methyltransferase activity"/>
    <property type="evidence" value="ECO:0007669"/>
    <property type="project" value="InterPro"/>
</dbReference>
<reference evidence="4" key="1">
    <citation type="submission" date="2022-11" db="UniProtKB">
        <authorList>
            <consortium name="WormBaseParasite"/>
        </authorList>
    </citation>
    <scope>IDENTIFICATION</scope>
</reference>
<evidence type="ECO:0000313" key="3">
    <source>
        <dbReference type="Proteomes" id="UP000887564"/>
    </source>
</evidence>
<sequence>MAQRALVCASSTSTTDYVREMYVGVLKRLVDLRIRQAHEASGDSGDNVLLEYLGHPEYVDALQIPLQPLADNLDSGTYTTFEEDSVKYDKYREAIGYAIDELVDKLGHDHQIIVFLLGAGRGPLMQMIMDAEMNFNKKNRTRHDLLELKLVAVEKNVNAVVTLKYRNCTEYVDI</sequence>
<evidence type="ECO:0000256" key="1">
    <source>
        <dbReference type="ARBA" id="ARBA00022691"/>
    </source>
</evidence>
<dbReference type="InterPro" id="IPR029063">
    <property type="entry name" value="SAM-dependent_MTases_sf"/>
</dbReference>
<dbReference type="AlphaFoldDB" id="A0A914RZ83"/>
<name>A0A914RZ83_PAREQ</name>
<dbReference type="InterPro" id="IPR035075">
    <property type="entry name" value="PRMT5"/>
</dbReference>
<dbReference type="GO" id="GO:0005634">
    <property type="term" value="C:nucleus"/>
    <property type="evidence" value="ECO:0007669"/>
    <property type="project" value="TreeGrafter"/>
</dbReference>
<evidence type="ECO:0000259" key="2">
    <source>
        <dbReference type="Pfam" id="PF05185"/>
    </source>
</evidence>
<feature type="domain" description="PRMT5 arginine-N-methyltransferase" evidence="2">
    <location>
        <begin position="57"/>
        <end position="171"/>
    </location>
</feature>
<dbReference type="WBParaSite" id="PEQ_0001163801-mRNA-1">
    <property type="protein sequence ID" value="PEQ_0001163801-mRNA-1"/>
    <property type="gene ID" value="PEQ_0001163801"/>
</dbReference>
<keyword evidence="1" id="KW-0949">S-adenosyl-L-methionine</keyword>